<evidence type="ECO:0000256" key="5">
    <source>
        <dbReference type="RuleBase" id="RU003956"/>
    </source>
</evidence>
<dbReference type="EMBL" id="RSCD01000014">
    <property type="protein sequence ID" value="RSH89252.1"/>
    <property type="molecule type" value="Genomic_DNA"/>
</dbReference>
<dbReference type="STRING" id="1890683.A0A427YDW9"/>
<feature type="binding site" evidence="4">
    <location>
        <position position="43"/>
    </location>
    <ligand>
        <name>Zn(2+)</name>
        <dbReference type="ChEBI" id="CHEBI:29105"/>
    </ligand>
</feature>
<evidence type="ECO:0000256" key="1">
    <source>
        <dbReference type="ARBA" id="ARBA00006217"/>
    </source>
</evidence>
<dbReference type="PANTHER" id="PTHR43175">
    <property type="entry name" value="CARBONIC ANHYDRASE"/>
    <property type="match status" value="1"/>
</dbReference>
<comment type="cofactor">
    <cofactor evidence="4">
        <name>Zn(2+)</name>
        <dbReference type="ChEBI" id="CHEBI:29105"/>
    </cofactor>
    <text evidence="4">Binds 1 zinc ion per subunit.</text>
</comment>
<feature type="binding site" evidence="4">
    <location>
        <position position="45"/>
    </location>
    <ligand>
        <name>Zn(2+)</name>
        <dbReference type="ChEBI" id="CHEBI:29105"/>
    </ligand>
</feature>
<keyword evidence="7" id="KW-1185">Reference proteome</keyword>
<dbReference type="InterPro" id="IPR036874">
    <property type="entry name" value="Carbonic_anhydrase_sf"/>
</dbReference>
<comment type="catalytic activity">
    <reaction evidence="5">
        <text>hydrogencarbonate + H(+) = CO2 + H2O</text>
        <dbReference type="Rhea" id="RHEA:10748"/>
        <dbReference type="ChEBI" id="CHEBI:15377"/>
        <dbReference type="ChEBI" id="CHEBI:15378"/>
        <dbReference type="ChEBI" id="CHEBI:16526"/>
        <dbReference type="ChEBI" id="CHEBI:17544"/>
        <dbReference type="EC" id="4.2.1.1"/>
    </reaction>
</comment>
<reference evidence="6 7" key="1">
    <citation type="submission" date="2018-11" db="EMBL/GenBank/DDBJ databases">
        <title>Genome sequence of Saitozyma podzolica DSM 27192.</title>
        <authorList>
            <person name="Aliyu H."/>
            <person name="Gorte O."/>
            <person name="Ochsenreither K."/>
        </authorList>
    </citation>
    <scope>NUCLEOTIDE SEQUENCE [LARGE SCALE GENOMIC DNA]</scope>
    <source>
        <strain evidence="6 7">DSM 27192</strain>
    </source>
</reference>
<proteinExistence type="inferred from homology"/>
<dbReference type="InterPro" id="IPR001765">
    <property type="entry name" value="Carbonic_anhydrase"/>
</dbReference>
<dbReference type="SUPFAM" id="SSF53056">
    <property type="entry name" value="beta-carbonic anhydrase, cab"/>
    <property type="match status" value="1"/>
</dbReference>
<evidence type="ECO:0000313" key="6">
    <source>
        <dbReference type="EMBL" id="RSH89252.1"/>
    </source>
</evidence>
<dbReference type="GO" id="GO:0008270">
    <property type="term" value="F:zinc ion binding"/>
    <property type="evidence" value="ECO:0007669"/>
    <property type="project" value="UniProtKB-UniRule"/>
</dbReference>
<accession>A0A427YDW9</accession>
<keyword evidence="3 4" id="KW-0862">Zinc</keyword>
<evidence type="ECO:0000313" key="7">
    <source>
        <dbReference type="Proteomes" id="UP000279259"/>
    </source>
</evidence>
<dbReference type="Pfam" id="PF00484">
    <property type="entry name" value="Pro_CA"/>
    <property type="match status" value="1"/>
</dbReference>
<comment type="function">
    <text evidence="5">Reversible hydration of carbon dioxide.</text>
</comment>
<dbReference type="Proteomes" id="UP000279259">
    <property type="component" value="Unassembled WGS sequence"/>
</dbReference>
<feature type="binding site" evidence="4">
    <location>
        <position position="98"/>
    </location>
    <ligand>
        <name>Zn(2+)</name>
        <dbReference type="ChEBI" id="CHEBI:29105"/>
    </ligand>
</feature>
<comment type="similarity">
    <text evidence="1 5">Belongs to the beta-class carbonic anhydrase family.</text>
</comment>
<dbReference type="AlphaFoldDB" id="A0A427YDW9"/>
<evidence type="ECO:0000256" key="4">
    <source>
        <dbReference type="PIRSR" id="PIRSR601765-1"/>
    </source>
</evidence>
<organism evidence="6 7">
    <name type="scientific">Saitozyma podzolica</name>
    <dbReference type="NCBI Taxonomy" id="1890683"/>
    <lineage>
        <taxon>Eukaryota</taxon>
        <taxon>Fungi</taxon>
        <taxon>Dikarya</taxon>
        <taxon>Basidiomycota</taxon>
        <taxon>Agaricomycotina</taxon>
        <taxon>Tremellomycetes</taxon>
        <taxon>Tremellales</taxon>
        <taxon>Trimorphomycetaceae</taxon>
        <taxon>Saitozyma</taxon>
    </lineage>
</organism>
<protein>
    <recommendedName>
        <fullName evidence="5">Carbonic anhydrase</fullName>
        <ecNumber evidence="5">4.2.1.1</ecNumber>
    </recommendedName>
    <alternativeName>
        <fullName evidence="5">Carbonate dehydratase</fullName>
    </alternativeName>
</protein>
<dbReference type="PANTHER" id="PTHR43175:SF3">
    <property type="entry name" value="CARBON DISULFIDE HYDROLASE"/>
    <property type="match status" value="1"/>
</dbReference>
<name>A0A427YDW9_9TREE</name>
<keyword evidence="5" id="KW-0456">Lyase</keyword>
<comment type="caution">
    <text evidence="6">The sequence shown here is derived from an EMBL/GenBank/DDBJ whole genome shotgun (WGS) entry which is preliminary data.</text>
</comment>
<dbReference type="OrthoDB" id="10248475at2759"/>
<dbReference type="GO" id="GO:0004089">
    <property type="term" value="F:carbonate dehydratase activity"/>
    <property type="evidence" value="ECO:0007669"/>
    <property type="project" value="UniProtKB-UniRule"/>
</dbReference>
<keyword evidence="2 4" id="KW-0479">Metal-binding</keyword>
<evidence type="ECO:0000256" key="2">
    <source>
        <dbReference type="ARBA" id="ARBA00022723"/>
    </source>
</evidence>
<sequence>MSQAEKYAQHCNEVYSPWFADNVMSKTTNPGPPPTARVAIITCMDARLDVFKMFGMGWGEAHVIRVGGGRVPDALRSLVASEHVLNTNEIMVVHHTDCGFSKAKSEDVAKTEMKESLGGLSVDHIPIMPILVGPKKSVEDDLAFLRVCPYVRKDARISGWVYETVKGTIEQVG</sequence>
<dbReference type="SMART" id="SM00947">
    <property type="entry name" value="Pro_CA"/>
    <property type="match status" value="1"/>
</dbReference>
<dbReference type="EC" id="4.2.1.1" evidence="5"/>
<gene>
    <name evidence="6" type="ORF">EHS25_002364</name>
</gene>
<dbReference type="Gene3D" id="3.40.1050.10">
    <property type="entry name" value="Carbonic anhydrase"/>
    <property type="match status" value="1"/>
</dbReference>
<dbReference type="CDD" id="cd03379">
    <property type="entry name" value="beta_CA_cladeD"/>
    <property type="match status" value="1"/>
</dbReference>
<evidence type="ECO:0000256" key="3">
    <source>
        <dbReference type="ARBA" id="ARBA00022833"/>
    </source>
</evidence>
<feature type="binding site" evidence="4">
    <location>
        <position position="95"/>
    </location>
    <ligand>
        <name>Zn(2+)</name>
        <dbReference type="ChEBI" id="CHEBI:29105"/>
    </ligand>
</feature>